<dbReference type="InterPro" id="IPR018108">
    <property type="entry name" value="MCP_transmembrane"/>
</dbReference>
<reference evidence="12" key="3">
    <citation type="submission" date="2025-09" db="UniProtKB">
        <authorList>
            <consortium name="Ensembl"/>
        </authorList>
    </citation>
    <scope>IDENTIFICATION</scope>
</reference>
<accession>A0A4W5LSE0</accession>
<evidence type="ECO:0000256" key="5">
    <source>
        <dbReference type="ARBA" id="ARBA00022737"/>
    </source>
</evidence>
<keyword evidence="6" id="KW-0999">Mitochondrion inner membrane</keyword>
<evidence type="ECO:0000256" key="10">
    <source>
        <dbReference type="ARBA" id="ARBA00036017"/>
    </source>
</evidence>
<feature type="compositionally biased region" description="Basic residues" evidence="11">
    <location>
        <begin position="100"/>
        <end position="110"/>
    </location>
</feature>
<keyword evidence="4" id="KW-0812">Transmembrane</keyword>
<dbReference type="Proteomes" id="UP000314982">
    <property type="component" value="Unassembled WGS sequence"/>
</dbReference>
<evidence type="ECO:0000313" key="12">
    <source>
        <dbReference type="Ensembl" id="ENSHHUP00000028629.1"/>
    </source>
</evidence>
<name>A0A4W5LSE0_9TELE</name>
<comment type="similarity">
    <text evidence="2">Belongs to the mitochondrial carrier (TC 2.A.29) family.</text>
</comment>
<reference evidence="12" key="2">
    <citation type="submission" date="2025-08" db="UniProtKB">
        <authorList>
            <consortium name="Ensembl"/>
        </authorList>
    </citation>
    <scope>IDENTIFICATION</scope>
</reference>
<keyword evidence="3" id="KW-0813">Transport</keyword>
<evidence type="ECO:0000256" key="9">
    <source>
        <dbReference type="ARBA" id="ARBA00023136"/>
    </source>
</evidence>
<evidence type="ECO:0000256" key="3">
    <source>
        <dbReference type="ARBA" id="ARBA00022448"/>
    </source>
</evidence>
<dbReference type="InterPro" id="IPR045315">
    <property type="entry name" value="Mtm1-like"/>
</dbReference>
<organism evidence="12 13">
    <name type="scientific">Hucho hucho</name>
    <name type="common">huchen</name>
    <dbReference type="NCBI Taxonomy" id="62062"/>
    <lineage>
        <taxon>Eukaryota</taxon>
        <taxon>Metazoa</taxon>
        <taxon>Chordata</taxon>
        <taxon>Craniata</taxon>
        <taxon>Vertebrata</taxon>
        <taxon>Euteleostomi</taxon>
        <taxon>Actinopterygii</taxon>
        <taxon>Neopterygii</taxon>
        <taxon>Teleostei</taxon>
        <taxon>Protacanthopterygii</taxon>
        <taxon>Salmoniformes</taxon>
        <taxon>Salmonidae</taxon>
        <taxon>Salmoninae</taxon>
        <taxon>Hucho</taxon>
    </lineage>
</organism>
<sequence>MDKQESSVTSSLKKSLAASSGAMMTSLFVTPLDVAKVRLQAQTQTSAFSTTASCKTKTSCLSKCVQHAPRITPCRSMRNPLLACRRRSSTTRRTTTSCTKARRSSPKSRF</sequence>
<evidence type="ECO:0000256" key="6">
    <source>
        <dbReference type="ARBA" id="ARBA00022792"/>
    </source>
</evidence>
<keyword evidence="13" id="KW-1185">Reference proteome</keyword>
<evidence type="ECO:0000256" key="2">
    <source>
        <dbReference type="ARBA" id="ARBA00006375"/>
    </source>
</evidence>
<evidence type="ECO:0000256" key="11">
    <source>
        <dbReference type="SAM" id="MobiDB-lite"/>
    </source>
</evidence>
<evidence type="ECO:0000256" key="1">
    <source>
        <dbReference type="ARBA" id="ARBA00004448"/>
    </source>
</evidence>
<protein>
    <submittedName>
        <fullName evidence="12">Uncharacterized protein</fullName>
    </submittedName>
</protein>
<keyword evidence="8" id="KW-0496">Mitochondrion</keyword>
<keyword evidence="9" id="KW-0472">Membrane</keyword>
<dbReference type="GO" id="GO:1990542">
    <property type="term" value="P:mitochondrial transmembrane transport"/>
    <property type="evidence" value="ECO:0007669"/>
    <property type="project" value="InterPro"/>
</dbReference>
<evidence type="ECO:0000313" key="13">
    <source>
        <dbReference type="Proteomes" id="UP000314982"/>
    </source>
</evidence>
<dbReference type="GO" id="GO:0005743">
    <property type="term" value="C:mitochondrial inner membrane"/>
    <property type="evidence" value="ECO:0007669"/>
    <property type="project" value="UniProtKB-SubCell"/>
</dbReference>
<comment type="catalytic activity">
    <reaction evidence="10">
        <text>glutathione(in) = glutathione(out)</text>
        <dbReference type="Rhea" id="RHEA:74819"/>
        <dbReference type="ChEBI" id="CHEBI:57925"/>
    </reaction>
</comment>
<evidence type="ECO:0000256" key="4">
    <source>
        <dbReference type="ARBA" id="ARBA00022692"/>
    </source>
</evidence>
<dbReference type="PANTHER" id="PTHR45760">
    <property type="entry name" value="FI19922P1-RELATED"/>
    <property type="match status" value="1"/>
</dbReference>
<dbReference type="Pfam" id="PF00153">
    <property type="entry name" value="Mito_carr"/>
    <property type="match status" value="1"/>
</dbReference>
<reference evidence="13" key="1">
    <citation type="submission" date="2018-06" db="EMBL/GenBank/DDBJ databases">
        <title>Genome assembly of Danube salmon.</title>
        <authorList>
            <person name="Macqueen D.J."/>
            <person name="Gundappa M.K."/>
        </authorList>
    </citation>
    <scope>NUCLEOTIDE SEQUENCE [LARGE SCALE GENOMIC DNA]</scope>
</reference>
<proteinExistence type="inferred from homology"/>
<keyword evidence="5" id="KW-0677">Repeat</keyword>
<evidence type="ECO:0000256" key="8">
    <source>
        <dbReference type="ARBA" id="ARBA00023128"/>
    </source>
</evidence>
<feature type="region of interest" description="Disordered" evidence="11">
    <location>
        <begin position="86"/>
        <end position="110"/>
    </location>
</feature>
<comment type="subcellular location">
    <subcellularLocation>
        <location evidence="1">Mitochondrion inner membrane</location>
        <topology evidence="1">Multi-pass membrane protein</topology>
    </subcellularLocation>
</comment>
<dbReference type="InterPro" id="IPR023395">
    <property type="entry name" value="MCP_dom_sf"/>
</dbReference>
<dbReference type="Ensembl" id="ENSHHUT00000029813.1">
    <property type="protein sequence ID" value="ENSHHUP00000028629.1"/>
    <property type="gene ID" value="ENSHHUG00000018260.1"/>
</dbReference>
<dbReference type="Gene3D" id="1.50.40.10">
    <property type="entry name" value="Mitochondrial carrier domain"/>
    <property type="match status" value="1"/>
</dbReference>
<dbReference type="PANTHER" id="PTHR45760:SF2">
    <property type="entry name" value="FI19922P1-RELATED"/>
    <property type="match status" value="1"/>
</dbReference>
<evidence type="ECO:0000256" key="7">
    <source>
        <dbReference type="ARBA" id="ARBA00022989"/>
    </source>
</evidence>
<keyword evidence="7" id="KW-1133">Transmembrane helix</keyword>
<dbReference type="AlphaFoldDB" id="A0A4W5LSE0"/>
<dbReference type="SUPFAM" id="SSF103506">
    <property type="entry name" value="Mitochondrial carrier"/>
    <property type="match status" value="1"/>
</dbReference>